<dbReference type="PROSITE" id="PS50879">
    <property type="entry name" value="RNASE_H_1"/>
    <property type="match status" value="2"/>
</dbReference>
<dbReference type="InterPro" id="IPR050092">
    <property type="entry name" value="RNase_H"/>
</dbReference>
<dbReference type="GO" id="GO:0043137">
    <property type="term" value="P:DNA replication, removal of RNA primer"/>
    <property type="evidence" value="ECO:0007669"/>
    <property type="project" value="TreeGrafter"/>
</dbReference>
<evidence type="ECO:0000256" key="6">
    <source>
        <dbReference type="ARBA" id="ARBA00022759"/>
    </source>
</evidence>
<name>A0A9W8GPM0_9FUNG</name>
<dbReference type="PANTHER" id="PTHR10642:SF26">
    <property type="entry name" value="RIBONUCLEASE H1"/>
    <property type="match status" value="1"/>
</dbReference>
<comment type="caution">
    <text evidence="9">The sequence shown here is derived from an EMBL/GenBank/DDBJ whole genome shotgun (WGS) entry which is preliminary data.</text>
</comment>
<evidence type="ECO:0000313" key="10">
    <source>
        <dbReference type="Proteomes" id="UP001140011"/>
    </source>
</evidence>
<dbReference type="Gene3D" id="3.30.420.10">
    <property type="entry name" value="Ribonuclease H-like superfamily/Ribonuclease H"/>
    <property type="match status" value="2"/>
</dbReference>
<comment type="similarity">
    <text evidence="2">Belongs to the RNase H family.</text>
</comment>
<organism evidence="9 10">
    <name type="scientific">Coemansia pectinata</name>
    <dbReference type="NCBI Taxonomy" id="1052879"/>
    <lineage>
        <taxon>Eukaryota</taxon>
        <taxon>Fungi</taxon>
        <taxon>Fungi incertae sedis</taxon>
        <taxon>Zoopagomycota</taxon>
        <taxon>Kickxellomycotina</taxon>
        <taxon>Kickxellomycetes</taxon>
        <taxon>Kickxellales</taxon>
        <taxon>Kickxellaceae</taxon>
        <taxon>Coemansia</taxon>
    </lineage>
</organism>
<evidence type="ECO:0000256" key="4">
    <source>
        <dbReference type="ARBA" id="ARBA00022722"/>
    </source>
</evidence>
<keyword evidence="6" id="KW-0255">Endonuclease</keyword>
<dbReference type="EMBL" id="JANBUH010000832">
    <property type="protein sequence ID" value="KAJ2749268.1"/>
    <property type="molecule type" value="Genomic_DNA"/>
</dbReference>
<comment type="catalytic activity">
    <reaction evidence="1">
        <text>Endonucleolytic cleavage to 5'-phosphomonoester.</text>
        <dbReference type="EC" id="3.1.26.4"/>
    </reaction>
</comment>
<dbReference type="InterPro" id="IPR036397">
    <property type="entry name" value="RNaseH_sf"/>
</dbReference>
<dbReference type="PANTHER" id="PTHR10642">
    <property type="entry name" value="RIBONUCLEASE H1"/>
    <property type="match status" value="1"/>
</dbReference>
<keyword evidence="7" id="KW-0378">Hydrolase</keyword>
<sequence>MSMTIYTGSSCVRPGTPAACAGIGVFLGPGHQRNFSGRLPGKCHTSNRAEFGAIKRALLILSSPSMLPQTDDEPVFIMTRSKYAIGCVTTWPKKWARNGWLDTRGLPIANKDLIVDIITLLLLCPYKVHFMHMPAAAADEFSVRAKAMAASAARSGRAYGNYSGPLPGSIQTSQRAELEAIYQALVILKDSLRECYDSCVYTCSNGCKHIYRHSVVIKTDSRYSINCVTNWSQKWRRSGWTNLMENPVANADLVQEILELMDTTDNDVYLD</sequence>
<dbReference type="InterPro" id="IPR002156">
    <property type="entry name" value="RNaseH_domain"/>
</dbReference>
<dbReference type="Proteomes" id="UP001140011">
    <property type="component" value="Unassembled WGS sequence"/>
</dbReference>
<evidence type="ECO:0000256" key="3">
    <source>
        <dbReference type="ARBA" id="ARBA00012180"/>
    </source>
</evidence>
<dbReference type="OrthoDB" id="407198at2759"/>
<evidence type="ECO:0000313" key="9">
    <source>
        <dbReference type="EMBL" id="KAJ2749268.1"/>
    </source>
</evidence>
<feature type="domain" description="RNase H type-1" evidence="8">
    <location>
        <begin position="146"/>
        <end position="271"/>
    </location>
</feature>
<keyword evidence="4" id="KW-0540">Nuclease</keyword>
<dbReference type="GO" id="GO:0004523">
    <property type="term" value="F:RNA-DNA hybrid ribonuclease activity"/>
    <property type="evidence" value="ECO:0007669"/>
    <property type="project" value="UniProtKB-EC"/>
</dbReference>
<evidence type="ECO:0000256" key="5">
    <source>
        <dbReference type="ARBA" id="ARBA00022723"/>
    </source>
</evidence>
<feature type="domain" description="RNase H type-1" evidence="8">
    <location>
        <begin position="1"/>
        <end position="154"/>
    </location>
</feature>
<dbReference type="Pfam" id="PF00075">
    <property type="entry name" value="RNase_H"/>
    <property type="match status" value="2"/>
</dbReference>
<evidence type="ECO:0000256" key="2">
    <source>
        <dbReference type="ARBA" id="ARBA00005300"/>
    </source>
</evidence>
<protein>
    <recommendedName>
        <fullName evidence="3">ribonuclease H</fullName>
        <ecNumber evidence="3">3.1.26.4</ecNumber>
    </recommendedName>
</protein>
<dbReference type="GO" id="GO:0046872">
    <property type="term" value="F:metal ion binding"/>
    <property type="evidence" value="ECO:0007669"/>
    <property type="project" value="UniProtKB-KW"/>
</dbReference>
<dbReference type="CDD" id="cd09280">
    <property type="entry name" value="RNase_HI_eukaryote_like"/>
    <property type="match status" value="1"/>
</dbReference>
<gene>
    <name evidence="9" type="ORF">GGI19_005740</name>
</gene>
<proteinExistence type="inferred from homology"/>
<dbReference type="InterPro" id="IPR012337">
    <property type="entry name" value="RNaseH-like_sf"/>
</dbReference>
<evidence type="ECO:0000259" key="8">
    <source>
        <dbReference type="PROSITE" id="PS50879"/>
    </source>
</evidence>
<dbReference type="SUPFAM" id="SSF53098">
    <property type="entry name" value="Ribonuclease H-like"/>
    <property type="match status" value="2"/>
</dbReference>
<dbReference type="AlphaFoldDB" id="A0A9W8GPM0"/>
<evidence type="ECO:0000256" key="1">
    <source>
        <dbReference type="ARBA" id="ARBA00000077"/>
    </source>
</evidence>
<reference evidence="9" key="1">
    <citation type="submission" date="2022-07" db="EMBL/GenBank/DDBJ databases">
        <title>Phylogenomic reconstructions and comparative analyses of Kickxellomycotina fungi.</title>
        <authorList>
            <person name="Reynolds N.K."/>
            <person name="Stajich J.E."/>
            <person name="Barry K."/>
            <person name="Grigoriev I.V."/>
            <person name="Crous P."/>
            <person name="Smith M.E."/>
        </authorList>
    </citation>
    <scope>NUCLEOTIDE SEQUENCE</scope>
    <source>
        <strain evidence="9">BCRC 34297</strain>
    </source>
</reference>
<dbReference type="GO" id="GO:0003676">
    <property type="term" value="F:nucleic acid binding"/>
    <property type="evidence" value="ECO:0007669"/>
    <property type="project" value="InterPro"/>
</dbReference>
<evidence type="ECO:0000256" key="7">
    <source>
        <dbReference type="ARBA" id="ARBA00022801"/>
    </source>
</evidence>
<keyword evidence="10" id="KW-1185">Reference proteome</keyword>
<dbReference type="EC" id="3.1.26.4" evidence="3"/>
<keyword evidence="5" id="KW-0479">Metal-binding</keyword>
<accession>A0A9W8GPM0</accession>